<feature type="compositionally biased region" description="Basic and acidic residues" evidence="1">
    <location>
        <begin position="33"/>
        <end position="46"/>
    </location>
</feature>
<reference evidence="2" key="1">
    <citation type="submission" date="2022-03" db="EMBL/GenBank/DDBJ databases">
        <authorList>
            <person name="Alioto T."/>
            <person name="Alioto T."/>
            <person name="Gomez Garrido J."/>
        </authorList>
    </citation>
    <scope>NUCLEOTIDE SEQUENCE</scope>
</reference>
<feature type="non-terminal residue" evidence="2">
    <location>
        <position position="164"/>
    </location>
</feature>
<dbReference type="AlphaFoldDB" id="A0AAD1WDL8"/>
<dbReference type="EMBL" id="OW240918">
    <property type="protein sequence ID" value="CAH2306815.1"/>
    <property type="molecule type" value="Genomic_DNA"/>
</dbReference>
<evidence type="ECO:0000313" key="3">
    <source>
        <dbReference type="Proteomes" id="UP001295444"/>
    </source>
</evidence>
<dbReference type="Proteomes" id="UP001295444">
    <property type="component" value="Chromosome 07"/>
</dbReference>
<organism evidence="2 3">
    <name type="scientific">Pelobates cultripes</name>
    <name type="common">Western spadefoot toad</name>
    <dbReference type="NCBI Taxonomy" id="61616"/>
    <lineage>
        <taxon>Eukaryota</taxon>
        <taxon>Metazoa</taxon>
        <taxon>Chordata</taxon>
        <taxon>Craniata</taxon>
        <taxon>Vertebrata</taxon>
        <taxon>Euteleostomi</taxon>
        <taxon>Amphibia</taxon>
        <taxon>Batrachia</taxon>
        <taxon>Anura</taxon>
        <taxon>Pelobatoidea</taxon>
        <taxon>Pelobatidae</taxon>
        <taxon>Pelobates</taxon>
    </lineage>
</organism>
<name>A0AAD1WDL8_PELCU</name>
<sequence length="164" mass="18399">MEVSNQDQNLQAIINAAVAASLEKTLAWVLPIEPKDTKISEPPHSDEEADDSDSTKRNPSKLNKRYWKGDGPESLRCKGKEPAKRPKQVDAKKNHSIQPTLSEEEDDSFDSHPLAILDEWQAGHSSEDEEDWPETSFREALFPQDITGDPTTEDSVPETFLDTL</sequence>
<feature type="region of interest" description="Disordered" evidence="1">
    <location>
        <begin position="33"/>
        <end position="164"/>
    </location>
</feature>
<proteinExistence type="predicted"/>
<evidence type="ECO:0000256" key="1">
    <source>
        <dbReference type="SAM" id="MobiDB-lite"/>
    </source>
</evidence>
<accession>A0AAD1WDL8</accession>
<evidence type="ECO:0000313" key="2">
    <source>
        <dbReference type="EMBL" id="CAH2306815.1"/>
    </source>
</evidence>
<protein>
    <submittedName>
        <fullName evidence="2">Uncharacterized protein</fullName>
    </submittedName>
</protein>
<gene>
    <name evidence="2" type="ORF">PECUL_23A058279</name>
</gene>
<keyword evidence="3" id="KW-1185">Reference proteome</keyword>
<feature type="compositionally biased region" description="Basic and acidic residues" evidence="1">
    <location>
        <begin position="67"/>
        <end position="93"/>
    </location>
</feature>